<dbReference type="Pfam" id="PF07162">
    <property type="entry name" value="B9-C2"/>
    <property type="match status" value="1"/>
</dbReference>
<organism evidence="6 7">
    <name type="scientific">Manduca sexta</name>
    <name type="common">Tobacco hawkmoth</name>
    <name type="synonym">Tobacco hornworm</name>
    <dbReference type="NCBI Taxonomy" id="7130"/>
    <lineage>
        <taxon>Eukaryota</taxon>
        <taxon>Metazoa</taxon>
        <taxon>Ecdysozoa</taxon>
        <taxon>Arthropoda</taxon>
        <taxon>Hexapoda</taxon>
        <taxon>Insecta</taxon>
        <taxon>Pterygota</taxon>
        <taxon>Neoptera</taxon>
        <taxon>Endopterygota</taxon>
        <taxon>Lepidoptera</taxon>
        <taxon>Glossata</taxon>
        <taxon>Ditrysia</taxon>
        <taxon>Bombycoidea</taxon>
        <taxon>Sphingidae</taxon>
        <taxon>Sphinginae</taxon>
        <taxon>Sphingini</taxon>
        <taxon>Manduca</taxon>
    </lineage>
</organism>
<evidence type="ECO:0000256" key="2">
    <source>
        <dbReference type="ARBA" id="ARBA00022490"/>
    </source>
</evidence>
<dbReference type="GO" id="GO:0036038">
    <property type="term" value="C:MKS complex"/>
    <property type="evidence" value="ECO:0007669"/>
    <property type="project" value="TreeGrafter"/>
</dbReference>
<evidence type="ECO:0000256" key="5">
    <source>
        <dbReference type="ARBA" id="ARBA00023273"/>
    </source>
</evidence>
<dbReference type="GO" id="GO:0060271">
    <property type="term" value="P:cilium assembly"/>
    <property type="evidence" value="ECO:0007669"/>
    <property type="project" value="TreeGrafter"/>
</dbReference>
<name>A0A921YPI4_MANSE</name>
<dbReference type="OrthoDB" id="10263520at2759"/>
<evidence type="ECO:0000256" key="4">
    <source>
        <dbReference type="ARBA" id="ARBA00023212"/>
    </source>
</evidence>
<reference evidence="6" key="2">
    <citation type="submission" date="2020-12" db="EMBL/GenBank/DDBJ databases">
        <authorList>
            <person name="Kanost M."/>
        </authorList>
    </citation>
    <scope>NUCLEOTIDE SEQUENCE</scope>
</reference>
<keyword evidence="7" id="KW-1185">Reference proteome</keyword>
<dbReference type="EMBL" id="JH668299">
    <property type="protein sequence ID" value="KAG6443024.1"/>
    <property type="molecule type" value="Genomic_DNA"/>
</dbReference>
<dbReference type="Proteomes" id="UP000791440">
    <property type="component" value="Unassembled WGS sequence"/>
</dbReference>
<accession>A0A921YPI4</accession>
<dbReference type="PANTHER" id="PTHR12968:SF4">
    <property type="entry name" value="TECTONIC-LIKE COMPLEX MEMBER MKS1"/>
    <property type="match status" value="1"/>
</dbReference>
<dbReference type="InterPro" id="IPR010796">
    <property type="entry name" value="C2_B9-type_dom"/>
</dbReference>
<proteinExistence type="predicted"/>
<reference evidence="6" key="1">
    <citation type="journal article" date="2016" name="Insect Biochem. Mol. Biol.">
        <title>Multifaceted biological insights from a draft genome sequence of the tobacco hornworm moth, Manduca sexta.</title>
        <authorList>
            <person name="Kanost M.R."/>
            <person name="Arrese E.L."/>
            <person name="Cao X."/>
            <person name="Chen Y.R."/>
            <person name="Chellapilla S."/>
            <person name="Goldsmith M.R."/>
            <person name="Grosse-Wilde E."/>
            <person name="Heckel D.G."/>
            <person name="Herndon N."/>
            <person name="Jiang H."/>
            <person name="Papanicolaou A."/>
            <person name="Qu J."/>
            <person name="Soulages J.L."/>
            <person name="Vogel H."/>
            <person name="Walters J."/>
            <person name="Waterhouse R.M."/>
            <person name="Ahn S.J."/>
            <person name="Almeida F.C."/>
            <person name="An C."/>
            <person name="Aqrawi P."/>
            <person name="Bretschneider A."/>
            <person name="Bryant W.B."/>
            <person name="Bucks S."/>
            <person name="Chao H."/>
            <person name="Chevignon G."/>
            <person name="Christen J.M."/>
            <person name="Clarke D.F."/>
            <person name="Dittmer N.T."/>
            <person name="Ferguson L.C.F."/>
            <person name="Garavelou S."/>
            <person name="Gordon K.H.J."/>
            <person name="Gunaratna R.T."/>
            <person name="Han Y."/>
            <person name="Hauser F."/>
            <person name="He Y."/>
            <person name="Heidel-Fischer H."/>
            <person name="Hirsh A."/>
            <person name="Hu Y."/>
            <person name="Jiang H."/>
            <person name="Kalra D."/>
            <person name="Klinner C."/>
            <person name="Konig C."/>
            <person name="Kovar C."/>
            <person name="Kroll A.R."/>
            <person name="Kuwar S.S."/>
            <person name="Lee S.L."/>
            <person name="Lehman R."/>
            <person name="Li K."/>
            <person name="Li Z."/>
            <person name="Liang H."/>
            <person name="Lovelace S."/>
            <person name="Lu Z."/>
            <person name="Mansfield J.H."/>
            <person name="McCulloch K.J."/>
            <person name="Mathew T."/>
            <person name="Morton B."/>
            <person name="Muzny D.M."/>
            <person name="Neunemann D."/>
            <person name="Ongeri F."/>
            <person name="Pauchet Y."/>
            <person name="Pu L.L."/>
            <person name="Pyrousis I."/>
            <person name="Rao X.J."/>
            <person name="Redding A."/>
            <person name="Roesel C."/>
            <person name="Sanchez-Gracia A."/>
            <person name="Schaack S."/>
            <person name="Shukla A."/>
            <person name="Tetreau G."/>
            <person name="Wang Y."/>
            <person name="Xiong G.H."/>
            <person name="Traut W."/>
            <person name="Walsh T.K."/>
            <person name="Worley K.C."/>
            <person name="Wu D."/>
            <person name="Wu W."/>
            <person name="Wu Y.Q."/>
            <person name="Zhang X."/>
            <person name="Zou Z."/>
            <person name="Zucker H."/>
            <person name="Briscoe A.D."/>
            <person name="Burmester T."/>
            <person name="Clem R.J."/>
            <person name="Feyereisen R."/>
            <person name="Grimmelikhuijzen C.J.P."/>
            <person name="Hamodrakas S.J."/>
            <person name="Hansson B.S."/>
            <person name="Huguet E."/>
            <person name="Jermiin L.S."/>
            <person name="Lan Q."/>
            <person name="Lehman H.K."/>
            <person name="Lorenzen M."/>
            <person name="Merzendorfer H."/>
            <person name="Michalopoulos I."/>
            <person name="Morton D.B."/>
            <person name="Muthukrishnan S."/>
            <person name="Oakeshott J.G."/>
            <person name="Palmer W."/>
            <person name="Park Y."/>
            <person name="Passarelli A.L."/>
            <person name="Rozas J."/>
            <person name="Schwartz L.M."/>
            <person name="Smith W."/>
            <person name="Southgate A."/>
            <person name="Vilcinskas A."/>
            <person name="Vogt R."/>
            <person name="Wang P."/>
            <person name="Werren J."/>
            <person name="Yu X.Q."/>
            <person name="Zhou J.J."/>
            <person name="Brown S.J."/>
            <person name="Scherer S.E."/>
            <person name="Richards S."/>
            <person name="Blissard G.W."/>
        </authorList>
    </citation>
    <scope>NUCLEOTIDE SEQUENCE</scope>
</reference>
<keyword evidence="5" id="KW-0966">Cell projection</keyword>
<evidence type="ECO:0008006" key="8">
    <source>
        <dbReference type="Google" id="ProtNLM"/>
    </source>
</evidence>
<keyword evidence="2" id="KW-0963">Cytoplasm</keyword>
<keyword evidence="3" id="KW-0970">Cilium biogenesis/degradation</keyword>
<dbReference type="AlphaFoldDB" id="A0A921YPI4"/>
<protein>
    <recommendedName>
        <fullName evidence="8">Meckel syndrome type 1 protein</fullName>
    </recommendedName>
</protein>
<sequence length="513" mass="59452">MSNMNDFHRSNKLSGIHWLKNPIEELSIRIRLKPLDAILALPKFEDYINETNTENLNIEQNIEEYLFKWQQKIFSKWEENYYSDFINCSTDREIKYNEMLKNGECKSSKVFTYIHEDFHLPLPADLKKTRSKSVLNLNSCMKHLSIHGNIDNVIGGDLANSVSQAHLLKSEENIFEEQWMAMHVIFDNSDYNEDSSIIIKREVTLLSIYYNLTHNYMTISPDSNNLVLNPYLIENELGVSLSYQYEVDVSFEDEGEEELLTLLTKLHKKWERKHRNLMNFVMPPLGKRKYHLALEILSAVNFDMDNLYIEYTIKIPESIQCKDNTHGRTHVSEALRFDQTETWNYGHIIELNLDMDAGKDPPPIKFFFEVISTDWWCRHRTEGYGYLALTLEPGRYAKQLSCSRPEEKDKLEADNRRFFIGGCHLIKDLEVLAEPQSVDANFIYHTTGTISLRWSVISQSPLPGPEAIPVQPGTSSASALLLGAETALRKYRKARARLAAATKDLDVKYEEMG</sequence>
<comment type="subcellular location">
    <subcellularLocation>
        <location evidence="1">Cytoplasm</location>
        <location evidence="1">Cytoskeleton</location>
        <location evidence="1">Cilium basal body</location>
    </subcellularLocation>
</comment>
<dbReference type="PANTHER" id="PTHR12968">
    <property type="entry name" value="B9 DOMAIN-CONTAINING"/>
    <property type="match status" value="1"/>
</dbReference>
<comment type="caution">
    <text evidence="6">The sequence shown here is derived from an EMBL/GenBank/DDBJ whole genome shotgun (WGS) entry which is preliminary data.</text>
</comment>
<evidence type="ECO:0000256" key="1">
    <source>
        <dbReference type="ARBA" id="ARBA00004120"/>
    </source>
</evidence>
<evidence type="ECO:0000256" key="3">
    <source>
        <dbReference type="ARBA" id="ARBA00022794"/>
    </source>
</evidence>
<gene>
    <name evidence="6" type="ORF">O3G_MSEX002670</name>
</gene>
<evidence type="ECO:0000313" key="6">
    <source>
        <dbReference type="EMBL" id="KAG6443024.1"/>
    </source>
</evidence>
<evidence type="ECO:0000313" key="7">
    <source>
        <dbReference type="Proteomes" id="UP000791440"/>
    </source>
</evidence>
<keyword evidence="4" id="KW-0206">Cytoskeleton</keyword>